<evidence type="ECO:0000256" key="3">
    <source>
        <dbReference type="ARBA" id="ARBA00022516"/>
    </source>
</evidence>
<evidence type="ECO:0000256" key="14">
    <source>
        <dbReference type="PIRNR" id="PIRNR000345"/>
    </source>
</evidence>
<keyword evidence="14" id="KW-0813">Transport</keyword>
<evidence type="ECO:0000256" key="5">
    <source>
        <dbReference type="ARBA" id="ARBA00022692"/>
    </source>
</evidence>
<feature type="transmembrane region" description="Helical" evidence="15">
    <location>
        <begin position="57"/>
        <end position="79"/>
    </location>
</feature>
<reference evidence="17 18" key="1">
    <citation type="submission" date="2016-07" db="EMBL/GenBank/DDBJ databases">
        <title>Multiple horizontal gene transfer events from other fungi enriched the ability of initially mycotrophic Trichoderma (Ascomycota) to feed on dead plant biomass.</title>
        <authorList>
            <consortium name="DOE Joint Genome Institute"/>
            <person name="Aerts A."/>
            <person name="Atanasova L."/>
            <person name="Chenthamara K."/>
            <person name="Zhang J."/>
            <person name="Grujic M."/>
            <person name="Henrissat B."/>
            <person name="Kuo A."/>
            <person name="Salamov A."/>
            <person name="Lipzen A."/>
            <person name="Labutti K."/>
            <person name="Barry K."/>
            <person name="Miao Y."/>
            <person name="Rahimi M.J."/>
            <person name="Shen Q."/>
            <person name="Grigoriev I.V."/>
            <person name="Kubicek C.P."/>
            <person name="Druzhinina I.S."/>
        </authorList>
    </citation>
    <scope>NUCLEOTIDE SEQUENCE [LARGE SCALE GENOMIC DNA]</scope>
    <source>
        <strain evidence="17 18">CBS 433.97</strain>
    </source>
</reference>
<dbReference type="GO" id="GO:0004768">
    <property type="term" value="F:stearoyl-CoA 9-desaturase activity"/>
    <property type="evidence" value="ECO:0007669"/>
    <property type="project" value="UniProtKB-UniRule"/>
</dbReference>
<dbReference type="Pfam" id="PF00173">
    <property type="entry name" value="Cyt-b5"/>
    <property type="match status" value="1"/>
</dbReference>
<dbReference type="EC" id="1.14.19.1" evidence="14"/>
<dbReference type="CDD" id="cd03505">
    <property type="entry name" value="Delta9-FADS-like"/>
    <property type="match status" value="1"/>
</dbReference>
<gene>
    <name evidence="17" type="ORF">M441DRAFT_127686</name>
</gene>
<keyword evidence="7 14" id="KW-0276">Fatty acid metabolism</keyword>
<keyword evidence="9 14" id="KW-0560">Oxidoreductase</keyword>
<dbReference type="EMBL" id="KZ679256">
    <property type="protein sequence ID" value="PTB46034.1"/>
    <property type="molecule type" value="Genomic_DNA"/>
</dbReference>
<comment type="subcellular location">
    <subcellularLocation>
        <location evidence="1">Membrane</location>
        <topology evidence="1">Multi-pass membrane protein</topology>
    </subcellularLocation>
</comment>
<keyword evidence="14" id="KW-0249">Electron transport</keyword>
<dbReference type="Proteomes" id="UP000240493">
    <property type="component" value="Unassembled WGS sequence"/>
</dbReference>
<evidence type="ECO:0000256" key="9">
    <source>
        <dbReference type="ARBA" id="ARBA00023002"/>
    </source>
</evidence>
<dbReference type="OrthoDB" id="10260134at2759"/>
<dbReference type="GO" id="GO:0006636">
    <property type="term" value="P:unsaturated fatty acid biosynthetic process"/>
    <property type="evidence" value="ECO:0007669"/>
    <property type="project" value="UniProtKB-UniRule"/>
</dbReference>
<sequence length="417" mass="47608">MAAKPRVLYQTGNAFKRSLHYIRRFLSTLQPNNITFCIILPLIGFIWSLFQSLSRQTLFLGGILYIISGVGITAGYHRLWSHRSFTASPSLRFFLALAGASSVQGSILNWCQMHRAHHRYVDTPKDPYNVNKGIWWSHMGWLIFKPDPNLRGHVEISDLLKEEVVMWQHRNFPFLCLFTSYALPFLIAKLGWNDGLGGLLYAGIIRVFLFQQATNCVNSLAHWLGDQPYADATSPRDHIFTALVTFGEGYHNFHHEFPADYRNGIRWFDYDPTKWCISLWAWLGLASHLQEFEANEINKAIFQQKWKLVERLKHQINWGPSLDILPIYSWPEFEALCIHHGGSKHLICISGVIYDVEKFIESHPGGKTLLAAYVGKDATASFHGGIYKHSKAASNLLDNMRFGVVRGGGQVEDTSKR</sequence>
<evidence type="ECO:0000259" key="16">
    <source>
        <dbReference type="PROSITE" id="PS50255"/>
    </source>
</evidence>
<dbReference type="InterPro" id="IPR005804">
    <property type="entry name" value="FA_desaturase_dom"/>
</dbReference>
<evidence type="ECO:0000256" key="15">
    <source>
        <dbReference type="SAM" id="Phobius"/>
    </source>
</evidence>
<evidence type="ECO:0000256" key="6">
    <source>
        <dbReference type="ARBA" id="ARBA00022723"/>
    </source>
</evidence>
<comment type="function">
    <text evidence="14">Stearoyl-CoA desaturase that utilizes O(2) and electrons from reduced cytochrome b5 to introduce the first double bond into saturated fatty acyl-CoA substrates.</text>
</comment>
<dbReference type="PANTHER" id="PTHR11351:SF31">
    <property type="entry name" value="DESATURASE 1, ISOFORM A-RELATED"/>
    <property type="match status" value="1"/>
</dbReference>
<dbReference type="PIRSF" id="PIRSF000345">
    <property type="entry name" value="OLE1"/>
    <property type="match status" value="1"/>
</dbReference>
<evidence type="ECO:0000256" key="10">
    <source>
        <dbReference type="ARBA" id="ARBA00023004"/>
    </source>
</evidence>
<dbReference type="SMART" id="SM01117">
    <property type="entry name" value="Cyt-b5"/>
    <property type="match status" value="1"/>
</dbReference>
<keyword evidence="8 15" id="KW-1133">Transmembrane helix</keyword>
<dbReference type="PROSITE" id="PS50255">
    <property type="entry name" value="CYTOCHROME_B5_2"/>
    <property type="match status" value="1"/>
</dbReference>
<dbReference type="PANTHER" id="PTHR11351">
    <property type="entry name" value="ACYL-COA DESATURASE"/>
    <property type="match status" value="1"/>
</dbReference>
<comment type="similarity">
    <text evidence="2 14">Belongs to the fatty acid desaturase type 1 family.</text>
</comment>
<feature type="transmembrane region" description="Helical" evidence="15">
    <location>
        <begin position="33"/>
        <end position="50"/>
    </location>
</feature>
<evidence type="ECO:0000256" key="13">
    <source>
        <dbReference type="ARBA" id="ARBA00023160"/>
    </source>
</evidence>
<dbReference type="PRINTS" id="PR00075">
    <property type="entry name" value="FACDDSATRASE"/>
</dbReference>
<feature type="transmembrane region" description="Helical" evidence="15">
    <location>
        <begin position="91"/>
        <end position="111"/>
    </location>
</feature>
<dbReference type="InterPro" id="IPR001522">
    <property type="entry name" value="FADS-1_CS"/>
</dbReference>
<dbReference type="GO" id="GO:0005789">
    <property type="term" value="C:endoplasmic reticulum membrane"/>
    <property type="evidence" value="ECO:0007669"/>
    <property type="project" value="TreeGrafter"/>
</dbReference>
<keyword evidence="12 15" id="KW-0472">Membrane</keyword>
<protein>
    <recommendedName>
        <fullName evidence="14">Acyl-CoA desaturase</fullName>
        <ecNumber evidence="14">1.14.19.1</ecNumber>
    </recommendedName>
</protein>
<keyword evidence="3 14" id="KW-0444">Lipid biosynthesis</keyword>
<evidence type="ECO:0000256" key="4">
    <source>
        <dbReference type="ARBA" id="ARBA00022617"/>
    </source>
</evidence>
<keyword evidence="4 14" id="KW-0349">Heme</keyword>
<keyword evidence="10 14" id="KW-0408">Iron</keyword>
<keyword evidence="18" id="KW-1185">Reference proteome</keyword>
<dbReference type="AlphaFoldDB" id="A0A2T3ZMK4"/>
<comment type="catalytic activity">
    <reaction evidence="14">
        <text>octadecanoyl-CoA + 2 Fe(II)-[cytochrome b5] + O2 + 2 H(+) = (9Z)-octadecenoyl-CoA + 2 Fe(III)-[cytochrome b5] + 2 H2O</text>
        <dbReference type="Rhea" id="RHEA:19721"/>
        <dbReference type="Rhea" id="RHEA-COMP:10438"/>
        <dbReference type="Rhea" id="RHEA-COMP:10439"/>
        <dbReference type="ChEBI" id="CHEBI:15377"/>
        <dbReference type="ChEBI" id="CHEBI:15378"/>
        <dbReference type="ChEBI" id="CHEBI:15379"/>
        <dbReference type="ChEBI" id="CHEBI:29033"/>
        <dbReference type="ChEBI" id="CHEBI:29034"/>
        <dbReference type="ChEBI" id="CHEBI:57387"/>
        <dbReference type="ChEBI" id="CHEBI:57394"/>
        <dbReference type="EC" id="1.14.19.1"/>
    </reaction>
</comment>
<organism evidence="17 18">
    <name type="scientific">Trichoderma asperellum (strain ATCC 204424 / CBS 433.97 / NBRC 101777)</name>
    <dbReference type="NCBI Taxonomy" id="1042311"/>
    <lineage>
        <taxon>Eukaryota</taxon>
        <taxon>Fungi</taxon>
        <taxon>Dikarya</taxon>
        <taxon>Ascomycota</taxon>
        <taxon>Pezizomycotina</taxon>
        <taxon>Sordariomycetes</taxon>
        <taxon>Hypocreomycetidae</taxon>
        <taxon>Hypocreales</taxon>
        <taxon>Hypocreaceae</taxon>
        <taxon>Trichoderma</taxon>
    </lineage>
</organism>
<proteinExistence type="inferred from homology"/>
<feature type="domain" description="Cytochrome b5 heme-binding" evidence="16">
    <location>
        <begin position="325"/>
        <end position="406"/>
    </location>
</feature>
<dbReference type="InterPro" id="IPR036400">
    <property type="entry name" value="Cyt_B5-like_heme/steroid_sf"/>
</dbReference>
<comment type="cofactor">
    <cofactor evidence="14">
        <name>Fe(2+)</name>
        <dbReference type="ChEBI" id="CHEBI:29033"/>
    </cofactor>
    <text evidence="14">Expected to bind 2 Fe(2+) ions per subunit.</text>
</comment>
<evidence type="ECO:0000256" key="2">
    <source>
        <dbReference type="ARBA" id="ARBA00009295"/>
    </source>
</evidence>
<dbReference type="PROSITE" id="PS00476">
    <property type="entry name" value="FATTY_ACID_DESATUR_1"/>
    <property type="match status" value="1"/>
</dbReference>
<dbReference type="InterPro" id="IPR015876">
    <property type="entry name" value="Acyl-CoA_DS"/>
</dbReference>
<evidence type="ECO:0000313" key="17">
    <source>
        <dbReference type="EMBL" id="PTB46034.1"/>
    </source>
</evidence>
<dbReference type="STRING" id="1042311.A0A2T3ZMK4"/>
<dbReference type="InterPro" id="IPR001199">
    <property type="entry name" value="Cyt_B5-like_heme/steroid-bd"/>
</dbReference>
<accession>A0A2T3ZMK4</accession>
<dbReference type="SUPFAM" id="SSF55856">
    <property type="entry name" value="Cytochrome b5-like heme/steroid binding domain"/>
    <property type="match status" value="1"/>
</dbReference>
<dbReference type="PROSITE" id="PS00191">
    <property type="entry name" value="CYTOCHROME_B5_1"/>
    <property type="match status" value="1"/>
</dbReference>
<evidence type="ECO:0000256" key="8">
    <source>
        <dbReference type="ARBA" id="ARBA00022989"/>
    </source>
</evidence>
<evidence type="ECO:0000256" key="1">
    <source>
        <dbReference type="ARBA" id="ARBA00004141"/>
    </source>
</evidence>
<keyword evidence="11 14" id="KW-0443">Lipid metabolism</keyword>
<dbReference type="GO" id="GO:0005506">
    <property type="term" value="F:iron ion binding"/>
    <property type="evidence" value="ECO:0007669"/>
    <property type="project" value="TreeGrafter"/>
</dbReference>
<keyword evidence="5 15" id="KW-0812">Transmembrane</keyword>
<evidence type="ECO:0000256" key="12">
    <source>
        <dbReference type="ARBA" id="ARBA00023136"/>
    </source>
</evidence>
<keyword evidence="6 14" id="KW-0479">Metal-binding</keyword>
<evidence type="ECO:0000256" key="7">
    <source>
        <dbReference type="ARBA" id="ARBA00022832"/>
    </source>
</evidence>
<keyword evidence="13 14" id="KW-0275">Fatty acid biosynthesis</keyword>
<dbReference type="GO" id="GO:0020037">
    <property type="term" value="F:heme binding"/>
    <property type="evidence" value="ECO:0007669"/>
    <property type="project" value="InterPro"/>
</dbReference>
<dbReference type="InterPro" id="IPR018506">
    <property type="entry name" value="Cyt_B5_heme-BS"/>
</dbReference>
<dbReference type="Pfam" id="PF00487">
    <property type="entry name" value="FA_desaturase"/>
    <property type="match status" value="1"/>
</dbReference>
<dbReference type="InterPro" id="IPR009160">
    <property type="entry name" value="Acyl-CoA_deSatase_haem/ster-bd"/>
</dbReference>
<evidence type="ECO:0000313" key="18">
    <source>
        <dbReference type="Proteomes" id="UP000240493"/>
    </source>
</evidence>
<dbReference type="Gene3D" id="3.10.120.10">
    <property type="entry name" value="Cytochrome b5-like heme/steroid binding domain"/>
    <property type="match status" value="1"/>
</dbReference>
<evidence type="ECO:0000256" key="11">
    <source>
        <dbReference type="ARBA" id="ARBA00023098"/>
    </source>
</evidence>
<name>A0A2T3ZMK4_TRIA4</name>